<dbReference type="NCBIfam" id="TIGR04256">
    <property type="entry name" value="GxxExxY"/>
    <property type="match status" value="1"/>
</dbReference>
<dbReference type="EMBL" id="JBAKAZ010000125">
    <property type="protein sequence ID" value="MEL0630922.1"/>
    <property type="molecule type" value="Genomic_DNA"/>
</dbReference>
<dbReference type="Pfam" id="PF13366">
    <property type="entry name" value="PDDEXK_3"/>
    <property type="match status" value="1"/>
</dbReference>
<organism evidence="1 2">
    <name type="scientific">Psychromonas aquatilis</name>
    <dbReference type="NCBI Taxonomy" id="2005072"/>
    <lineage>
        <taxon>Bacteria</taxon>
        <taxon>Pseudomonadati</taxon>
        <taxon>Pseudomonadota</taxon>
        <taxon>Gammaproteobacteria</taxon>
        <taxon>Alteromonadales</taxon>
        <taxon>Psychromonadaceae</taxon>
        <taxon>Psychromonas</taxon>
    </lineage>
</organism>
<dbReference type="InterPro" id="IPR026350">
    <property type="entry name" value="GxxExxY"/>
</dbReference>
<gene>
    <name evidence="1" type="ORF">V6256_15105</name>
</gene>
<evidence type="ECO:0000313" key="1">
    <source>
        <dbReference type="EMBL" id="MEL0630922.1"/>
    </source>
</evidence>
<proteinExistence type="predicted"/>
<name>A0ABU9GUE1_9GAMM</name>
<reference evidence="1 2" key="1">
    <citation type="submission" date="2024-02" db="EMBL/GenBank/DDBJ databases">
        <title>Bacteria isolated from the canopy kelp, Nereocystis luetkeana.</title>
        <authorList>
            <person name="Pfister C.A."/>
            <person name="Younker I.T."/>
            <person name="Light S.H."/>
        </authorList>
    </citation>
    <scope>NUCLEOTIDE SEQUENCE [LARGE SCALE GENOMIC DNA]</scope>
    <source>
        <strain evidence="1 2">TI.1.05</strain>
    </source>
</reference>
<accession>A0ABU9GUE1</accession>
<protein>
    <submittedName>
        <fullName evidence="1">GxxExxY protein</fullName>
    </submittedName>
</protein>
<comment type="caution">
    <text evidence="1">The sequence shown here is derived from an EMBL/GenBank/DDBJ whole genome shotgun (WGS) entry which is preliminary data.</text>
</comment>
<sequence>MSFQDLSYRVIGCAIEVHQYLGPGLLESAYEKCLVYELSKNNIPFQQQLALPIQYKSMEIDCAYRLDFVIAKELILELKSVNHLTAIHQAQILTYMKLANISTGLLINFNELILKNGIKGFKI</sequence>
<evidence type="ECO:0000313" key="2">
    <source>
        <dbReference type="Proteomes" id="UP001369082"/>
    </source>
</evidence>
<keyword evidence="2" id="KW-1185">Reference proteome</keyword>
<dbReference type="Proteomes" id="UP001369082">
    <property type="component" value="Unassembled WGS sequence"/>
</dbReference>
<dbReference type="RefSeq" id="WP_341599096.1">
    <property type="nucleotide sequence ID" value="NZ_JBAKAZ010000125.1"/>
</dbReference>